<name>A0A2T6B9T1_9RHOB</name>
<evidence type="ECO:0000313" key="2">
    <source>
        <dbReference type="EMBL" id="PTX52841.1"/>
    </source>
</evidence>
<comment type="caution">
    <text evidence="2">The sequence shown here is derived from an EMBL/GenBank/DDBJ whole genome shotgun (WGS) entry which is preliminary data.</text>
</comment>
<sequence length="62" mass="6510">MTRLPVLTLSLLLAGNTSGVNRPQAGRGQSPLGRDAEGSPAPRRRAKARRNLSETAQTGAQT</sequence>
<protein>
    <submittedName>
        <fullName evidence="2">Uncharacterized protein</fullName>
    </submittedName>
</protein>
<dbReference type="AlphaFoldDB" id="A0A2T6B9T1"/>
<feature type="region of interest" description="Disordered" evidence="1">
    <location>
        <begin position="15"/>
        <end position="62"/>
    </location>
</feature>
<feature type="compositionally biased region" description="Polar residues" evidence="1">
    <location>
        <begin position="53"/>
        <end position="62"/>
    </location>
</feature>
<accession>A0A2T6B9T1</accession>
<evidence type="ECO:0000313" key="3">
    <source>
        <dbReference type="Proteomes" id="UP000244069"/>
    </source>
</evidence>
<evidence type="ECO:0000256" key="1">
    <source>
        <dbReference type="SAM" id="MobiDB-lite"/>
    </source>
</evidence>
<keyword evidence="3" id="KW-1185">Reference proteome</keyword>
<dbReference type="EMBL" id="QBKN01000001">
    <property type="protein sequence ID" value="PTX52841.1"/>
    <property type="molecule type" value="Genomic_DNA"/>
</dbReference>
<proteinExistence type="predicted"/>
<organism evidence="2 3">
    <name type="scientific">Allosediminivita pacifica</name>
    <dbReference type="NCBI Taxonomy" id="1267769"/>
    <lineage>
        <taxon>Bacteria</taxon>
        <taxon>Pseudomonadati</taxon>
        <taxon>Pseudomonadota</taxon>
        <taxon>Alphaproteobacteria</taxon>
        <taxon>Rhodobacterales</taxon>
        <taxon>Paracoccaceae</taxon>
        <taxon>Allosediminivita</taxon>
    </lineage>
</organism>
<reference evidence="2 3" key="1">
    <citation type="submission" date="2018-04" db="EMBL/GenBank/DDBJ databases">
        <title>Genomic Encyclopedia of Archaeal and Bacterial Type Strains, Phase II (KMG-II): from individual species to whole genera.</title>
        <authorList>
            <person name="Goeker M."/>
        </authorList>
    </citation>
    <scope>NUCLEOTIDE SEQUENCE [LARGE SCALE GENOMIC DNA]</scope>
    <source>
        <strain evidence="2 3">DSM 29329</strain>
    </source>
</reference>
<dbReference type="Proteomes" id="UP000244069">
    <property type="component" value="Unassembled WGS sequence"/>
</dbReference>
<gene>
    <name evidence="2" type="ORF">C8N44_101131</name>
</gene>